<evidence type="ECO:0000259" key="6">
    <source>
        <dbReference type="Pfam" id="PF05175"/>
    </source>
</evidence>
<dbReference type="InterPro" id="IPR040758">
    <property type="entry name" value="PrmC_N"/>
</dbReference>
<dbReference type="Gene3D" id="1.10.8.10">
    <property type="entry name" value="DNA helicase RuvA subunit, C-terminal domain"/>
    <property type="match status" value="1"/>
</dbReference>
<evidence type="ECO:0000256" key="2">
    <source>
        <dbReference type="ARBA" id="ARBA00022603"/>
    </source>
</evidence>
<evidence type="ECO:0000313" key="9">
    <source>
        <dbReference type="Proteomes" id="UP000189883"/>
    </source>
</evidence>
<feature type="domain" description="Methyltransferase small" evidence="6">
    <location>
        <begin position="102"/>
        <end position="194"/>
    </location>
</feature>
<comment type="catalytic activity">
    <reaction evidence="5">
        <text>L-glutaminyl-[peptide chain release factor] + S-adenosyl-L-methionine = N(5)-methyl-L-glutaminyl-[peptide chain release factor] + S-adenosyl-L-homocysteine + H(+)</text>
        <dbReference type="Rhea" id="RHEA:42896"/>
        <dbReference type="Rhea" id="RHEA-COMP:10271"/>
        <dbReference type="Rhea" id="RHEA-COMP:10272"/>
        <dbReference type="ChEBI" id="CHEBI:15378"/>
        <dbReference type="ChEBI" id="CHEBI:30011"/>
        <dbReference type="ChEBI" id="CHEBI:57856"/>
        <dbReference type="ChEBI" id="CHEBI:59789"/>
        <dbReference type="ChEBI" id="CHEBI:61891"/>
        <dbReference type="EC" id="2.1.1.297"/>
    </reaction>
</comment>
<dbReference type="InterPro" id="IPR050320">
    <property type="entry name" value="N5-glutamine_MTase"/>
</dbReference>
<protein>
    <recommendedName>
        <fullName evidence="1">peptide chain release factor N(5)-glutamine methyltransferase</fullName>
        <ecNumber evidence="1">2.1.1.297</ecNumber>
    </recommendedName>
</protein>
<dbReference type="InterPro" id="IPR029063">
    <property type="entry name" value="SAM-dependent_MTases_sf"/>
</dbReference>
<evidence type="ECO:0000313" key="8">
    <source>
        <dbReference type="EMBL" id="AQY22872.1"/>
    </source>
</evidence>
<evidence type="ECO:0000256" key="4">
    <source>
        <dbReference type="ARBA" id="ARBA00022691"/>
    </source>
</evidence>
<dbReference type="Gene3D" id="3.40.50.150">
    <property type="entry name" value="Vaccinia Virus protein VP39"/>
    <property type="match status" value="1"/>
</dbReference>
<evidence type="ECO:0000256" key="3">
    <source>
        <dbReference type="ARBA" id="ARBA00022679"/>
    </source>
</evidence>
<dbReference type="CDD" id="cd02440">
    <property type="entry name" value="AdoMet_MTases"/>
    <property type="match status" value="1"/>
</dbReference>
<organism evidence="8 9">
    <name type="scientific">Riemerella anatipestifer</name>
    <name type="common">Moraxella anatipestifer</name>
    <dbReference type="NCBI Taxonomy" id="34085"/>
    <lineage>
        <taxon>Bacteria</taxon>
        <taxon>Pseudomonadati</taxon>
        <taxon>Bacteroidota</taxon>
        <taxon>Flavobacteriia</taxon>
        <taxon>Flavobacteriales</taxon>
        <taxon>Weeksellaceae</taxon>
        <taxon>Riemerella</taxon>
    </lineage>
</organism>
<feature type="domain" description="Release factor glutamine methyltransferase N-terminal" evidence="7">
    <location>
        <begin position="11"/>
        <end position="76"/>
    </location>
</feature>
<dbReference type="RefSeq" id="WP_079208024.1">
    <property type="nucleotide sequence ID" value="NZ_CP011859.1"/>
</dbReference>
<gene>
    <name evidence="8" type="primary">prmC</name>
    <name evidence="8" type="ORF">AB406_1931</name>
</gene>
<evidence type="ECO:0000256" key="5">
    <source>
        <dbReference type="ARBA" id="ARBA00048391"/>
    </source>
</evidence>
<dbReference type="InterPro" id="IPR019874">
    <property type="entry name" value="RF_methyltr_PrmC"/>
</dbReference>
<dbReference type="EC" id="2.1.1.297" evidence="1"/>
<keyword evidence="2 8" id="KW-0489">Methyltransferase</keyword>
<dbReference type="SUPFAM" id="SSF53335">
    <property type="entry name" value="S-adenosyl-L-methionine-dependent methyltransferases"/>
    <property type="match status" value="1"/>
</dbReference>
<dbReference type="EMBL" id="CP011859">
    <property type="protein sequence ID" value="AQY22872.1"/>
    <property type="molecule type" value="Genomic_DNA"/>
</dbReference>
<proteinExistence type="predicted"/>
<name>A0A1S7DUS2_RIEAN</name>
<dbReference type="GO" id="GO:0032259">
    <property type="term" value="P:methylation"/>
    <property type="evidence" value="ECO:0007669"/>
    <property type="project" value="UniProtKB-KW"/>
</dbReference>
<keyword evidence="3 8" id="KW-0808">Transferase</keyword>
<dbReference type="InterPro" id="IPR004556">
    <property type="entry name" value="HemK-like"/>
</dbReference>
<dbReference type="GO" id="GO:0102559">
    <property type="term" value="F:peptide chain release factor N(5)-glutamine methyltransferase activity"/>
    <property type="evidence" value="ECO:0007669"/>
    <property type="project" value="UniProtKB-EC"/>
</dbReference>
<dbReference type="Pfam" id="PF05175">
    <property type="entry name" value="MTS"/>
    <property type="match status" value="1"/>
</dbReference>
<dbReference type="PANTHER" id="PTHR18895">
    <property type="entry name" value="HEMK METHYLTRANSFERASE"/>
    <property type="match status" value="1"/>
</dbReference>
<keyword evidence="4" id="KW-0949">S-adenosyl-L-methionine</keyword>
<evidence type="ECO:0000256" key="1">
    <source>
        <dbReference type="ARBA" id="ARBA00012771"/>
    </source>
</evidence>
<dbReference type="Proteomes" id="UP000189883">
    <property type="component" value="Chromosome"/>
</dbReference>
<sequence length="282" mass="32208">MKLLELHSIFKQELSELYDSSEISCLWEIFGEHYLGLDKIGLRQSENTQLPSQPIVQYTEAINQLKSGKPYQQILGEADFFGMKFCVNQHVLIPRPETEELLDYAIKTISKEFSEQTEIKILDIGTGSGVIPIVLKKHFPNARITSIDFSKEALAVAKKNAERHHTEIEFILNDYLNYTLPTHYDVIISNPPYIGIEEVSEISDTVKNFEPHLALFSPCADPLVFYRKIATDAKHHLNNGGFLFLEINQKLGAETLALYKYFSDAQLIKDLSNNDRMIIVKK</sequence>
<dbReference type="PANTHER" id="PTHR18895:SF74">
    <property type="entry name" value="MTRF1L RELEASE FACTOR GLUTAMINE METHYLTRANSFERASE"/>
    <property type="match status" value="1"/>
</dbReference>
<reference evidence="8 9" key="1">
    <citation type="submission" date="2015-06" db="EMBL/GenBank/DDBJ databases">
        <title>R. anatipestifer strain HXb2 is the most virulent strain so far, and the genome sequence would help us uncover the pathogenesis.</title>
        <authorList>
            <person name="Hu Q."/>
            <person name="Qi J."/>
            <person name="Bo H."/>
            <person name="Liu G."/>
            <person name="Tao M."/>
            <person name="Ding Y."/>
            <person name="Xue Y."/>
        </authorList>
    </citation>
    <scope>NUCLEOTIDE SEQUENCE [LARGE SCALE GENOMIC DNA]</scope>
    <source>
        <strain evidence="8 9">HXb2</strain>
    </source>
</reference>
<dbReference type="Pfam" id="PF17827">
    <property type="entry name" value="PrmC_N"/>
    <property type="match status" value="1"/>
</dbReference>
<evidence type="ECO:0000259" key="7">
    <source>
        <dbReference type="Pfam" id="PF17827"/>
    </source>
</evidence>
<accession>A0A1S7DUS2</accession>
<dbReference type="PROSITE" id="PS00092">
    <property type="entry name" value="N6_MTASE"/>
    <property type="match status" value="1"/>
</dbReference>
<dbReference type="NCBIfam" id="TIGR00536">
    <property type="entry name" value="hemK_fam"/>
    <property type="match status" value="1"/>
</dbReference>
<dbReference type="InterPro" id="IPR002052">
    <property type="entry name" value="DNA_methylase_N6_adenine_CS"/>
</dbReference>
<dbReference type="InterPro" id="IPR007848">
    <property type="entry name" value="Small_mtfrase_dom"/>
</dbReference>
<dbReference type="AlphaFoldDB" id="A0A1S7DUS2"/>
<dbReference type="GO" id="GO:0003676">
    <property type="term" value="F:nucleic acid binding"/>
    <property type="evidence" value="ECO:0007669"/>
    <property type="project" value="InterPro"/>
</dbReference>
<dbReference type="NCBIfam" id="TIGR03534">
    <property type="entry name" value="RF_mod_PrmC"/>
    <property type="match status" value="1"/>
</dbReference>